<feature type="binding site" evidence="5">
    <location>
        <position position="507"/>
    </location>
    <ligand>
        <name>Zn(2+)</name>
        <dbReference type="ChEBI" id="CHEBI:29105"/>
        <label>1</label>
    </ligand>
</feature>
<dbReference type="PROSITE" id="PS51845">
    <property type="entry name" value="PDEASE_I_2"/>
    <property type="match status" value="1"/>
</dbReference>
<dbReference type="SMART" id="SM00471">
    <property type="entry name" value="HDc"/>
    <property type="match status" value="1"/>
</dbReference>
<keyword evidence="2" id="KW-0378">Hydrolase</keyword>
<gene>
    <name evidence="8" type="ORF">BSTOLATCC_MIC27455</name>
</gene>
<evidence type="ECO:0000256" key="5">
    <source>
        <dbReference type="PIRSR" id="PIRSR623088-3"/>
    </source>
</evidence>
<keyword evidence="6" id="KW-0812">Transmembrane</keyword>
<evidence type="ECO:0000256" key="1">
    <source>
        <dbReference type="ARBA" id="ARBA00022723"/>
    </source>
</evidence>
<dbReference type="Proteomes" id="UP001162131">
    <property type="component" value="Unassembled WGS sequence"/>
</dbReference>
<feature type="active site" description="Proton donor" evidence="3">
    <location>
        <position position="467"/>
    </location>
</feature>
<feature type="transmembrane region" description="Helical" evidence="6">
    <location>
        <begin position="198"/>
        <end position="219"/>
    </location>
</feature>
<feature type="binding site" evidence="4">
    <location>
        <position position="670"/>
    </location>
    <ligand>
        <name>AMP</name>
        <dbReference type="ChEBI" id="CHEBI:456215"/>
    </ligand>
</feature>
<evidence type="ECO:0000259" key="7">
    <source>
        <dbReference type="PROSITE" id="PS51845"/>
    </source>
</evidence>
<feature type="domain" description="PDEase" evidence="7">
    <location>
        <begin position="387"/>
        <end position="716"/>
    </location>
</feature>
<organism evidence="8 9">
    <name type="scientific">Blepharisma stoltei</name>
    <dbReference type="NCBI Taxonomy" id="1481888"/>
    <lineage>
        <taxon>Eukaryota</taxon>
        <taxon>Sar</taxon>
        <taxon>Alveolata</taxon>
        <taxon>Ciliophora</taxon>
        <taxon>Postciliodesmatophora</taxon>
        <taxon>Heterotrichea</taxon>
        <taxon>Heterotrichida</taxon>
        <taxon>Blepharismidae</taxon>
        <taxon>Blepharisma</taxon>
    </lineage>
</organism>
<feature type="binding site" evidence="5">
    <location>
        <position position="508"/>
    </location>
    <ligand>
        <name>Zn(2+)</name>
        <dbReference type="ChEBI" id="CHEBI:29105"/>
        <label>2</label>
    </ligand>
</feature>
<feature type="binding site" evidence="4">
    <location>
        <position position="508"/>
    </location>
    <ligand>
        <name>AMP</name>
        <dbReference type="ChEBI" id="CHEBI:456215"/>
    </ligand>
</feature>
<dbReference type="InterPro" id="IPR002073">
    <property type="entry name" value="PDEase_catalytic_dom"/>
</dbReference>
<accession>A0AAU9JA94</accession>
<dbReference type="InterPro" id="IPR023088">
    <property type="entry name" value="PDEase"/>
</dbReference>
<proteinExistence type="predicted"/>
<dbReference type="Gene3D" id="1.10.1300.10">
    <property type="entry name" value="3'5'-cyclic nucleotide phosphodiesterase, catalytic domain"/>
    <property type="match status" value="1"/>
</dbReference>
<keyword evidence="6" id="KW-1133">Transmembrane helix</keyword>
<feature type="transmembrane region" description="Helical" evidence="6">
    <location>
        <begin position="170"/>
        <end position="192"/>
    </location>
</feature>
<dbReference type="GO" id="GO:0007165">
    <property type="term" value="P:signal transduction"/>
    <property type="evidence" value="ECO:0007669"/>
    <property type="project" value="InterPro"/>
</dbReference>
<keyword evidence="9" id="KW-1185">Reference proteome</keyword>
<feature type="binding site" evidence="4">
    <location>
        <position position="619"/>
    </location>
    <ligand>
        <name>AMP</name>
        <dbReference type="ChEBI" id="CHEBI:456215"/>
    </ligand>
</feature>
<keyword evidence="1 5" id="KW-0479">Metal-binding</keyword>
<dbReference type="AlphaFoldDB" id="A0AAU9JA94"/>
<dbReference type="PANTHER" id="PTHR11347">
    <property type="entry name" value="CYCLIC NUCLEOTIDE PHOSPHODIESTERASE"/>
    <property type="match status" value="1"/>
</dbReference>
<evidence type="ECO:0000313" key="9">
    <source>
        <dbReference type="Proteomes" id="UP001162131"/>
    </source>
</evidence>
<dbReference type="GO" id="GO:0004114">
    <property type="term" value="F:3',5'-cyclic-nucleotide phosphodiesterase activity"/>
    <property type="evidence" value="ECO:0007669"/>
    <property type="project" value="InterPro"/>
</dbReference>
<sequence length="748" mass="86081">MDLQPTSDKQAIESVFYSQTNHSIYSLLGHEEHENISLPINPNFLTYKDAALNKLYAESLYLDKRDSKYLSKEFKNNLLTFYIFITSYIIISVATWSLLYYDNKMCQIHFIVRITMLAIILFLSYAILFGILMNHNLIYYAQRFYAGLGLFIMLYLILCEENILSGITGCGYAQSTQSHVLAMACFITLLRIVTFDNFFSIAIIAFFSLILLLGCFVAFSAISIIALLSDFFILLVFLVLQLVESRQSEFRAKQLFWRKSKEEQAMSSGPVIFEKENKLNSQETFFEPQIEAIFKTLDKIKTNIKAASIVIIFSDVKNKLKRAIYEIEKIKRKLVHGKLFIQTDIQNNKNMDEEDLTFILENFVDRGHGELQRVTVRRKTMSEIIEKKPTLVGYSSPDLERILSGVGTNWNFDIWFVYQMTGSSVSIISKYLLQKWGINELFSIPEPVSDSFFKNLENSYNKEIPYHNACHAADVLHSLLYFLTQSGLLLSLSTLETFSAMIAALGHDAGHPGLTTRFLINSGHELAINYNDFRVLEMMHAAKIFNIMKESDNNVLKHLSSDDWLKSRKLIIEMILHTDMTMHFEALGKFNSRVALGDLSLENHEDKFLILSMGLKCADLGHSAKVQLLHEKWSFLLIEEFFKQGDIEKERVMQVSMYCDRSTCDINKSQAGFIKNICIPLFESWCRFLKCDIINASCYSQLNENCKNWEDKAIKHRPNSTIPYDFQSSDGSIINLRTITKDPPKNSF</sequence>
<feature type="binding site" evidence="5">
    <location>
        <position position="508"/>
    </location>
    <ligand>
        <name>Zn(2+)</name>
        <dbReference type="ChEBI" id="CHEBI:29105"/>
        <label>1</label>
    </ligand>
</feature>
<feature type="transmembrane region" description="Helical" evidence="6">
    <location>
        <begin position="137"/>
        <end position="158"/>
    </location>
</feature>
<dbReference type="GO" id="GO:0046872">
    <property type="term" value="F:metal ion binding"/>
    <property type="evidence" value="ECO:0007669"/>
    <property type="project" value="UniProtKB-KW"/>
</dbReference>
<evidence type="ECO:0000256" key="4">
    <source>
        <dbReference type="PIRSR" id="PIRSR623088-2"/>
    </source>
</evidence>
<reference evidence="8" key="1">
    <citation type="submission" date="2021-09" db="EMBL/GenBank/DDBJ databases">
        <authorList>
            <consortium name="AG Swart"/>
            <person name="Singh M."/>
            <person name="Singh A."/>
            <person name="Seah K."/>
            <person name="Emmerich C."/>
        </authorList>
    </citation>
    <scope>NUCLEOTIDE SEQUENCE</scope>
    <source>
        <strain evidence="8">ATCC30299</strain>
    </source>
</reference>
<name>A0AAU9JA94_9CILI</name>
<dbReference type="InterPro" id="IPR003607">
    <property type="entry name" value="HD/PDEase_dom"/>
</dbReference>
<dbReference type="InterPro" id="IPR036971">
    <property type="entry name" value="PDEase_catalytic_dom_sf"/>
</dbReference>
<evidence type="ECO:0000256" key="6">
    <source>
        <dbReference type="SAM" id="Phobius"/>
    </source>
</evidence>
<feature type="binding site" evidence="5">
    <location>
        <position position="619"/>
    </location>
    <ligand>
        <name>Zn(2+)</name>
        <dbReference type="ChEBI" id="CHEBI:29105"/>
        <label>1</label>
    </ligand>
</feature>
<dbReference type="EMBL" id="CAJZBQ010000027">
    <property type="protein sequence ID" value="CAG9320878.1"/>
    <property type="molecule type" value="Genomic_DNA"/>
</dbReference>
<feature type="transmembrane region" description="Helical" evidence="6">
    <location>
        <begin position="79"/>
        <end position="101"/>
    </location>
</feature>
<evidence type="ECO:0000256" key="3">
    <source>
        <dbReference type="PIRSR" id="PIRSR623088-1"/>
    </source>
</evidence>
<dbReference type="Pfam" id="PF00233">
    <property type="entry name" value="PDEase_I"/>
    <property type="match status" value="1"/>
</dbReference>
<keyword evidence="6" id="KW-0472">Membrane</keyword>
<comment type="caution">
    <text evidence="8">The sequence shown here is derived from an EMBL/GenBank/DDBJ whole genome shotgun (WGS) entry which is preliminary data.</text>
</comment>
<evidence type="ECO:0000313" key="8">
    <source>
        <dbReference type="EMBL" id="CAG9320878.1"/>
    </source>
</evidence>
<feature type="binding site" evidence="4">
    <location>
        <begin position="467"/>
        <end position="471"/>
    </location>
    <ligand>
        <name>AMP</name>
        <dbReference type="ChEBI" id="CHEBI:456215"/>
    </ligand>
</feature>
<feature type="binding site" evidence="5">
    <location>
        <position position="471"/>
    </location>
    <ligand>
        <name>Zn(2+)</name>
        <dbReference type="ChEBI" id="CHEBI:29105"/>
        <label>1</label>
    </ligand>
</feature>
<feature type="transmembrane region" description="Helical" evidence="6">
    <location>
        <begin position="110"/>
        <end position="131"/>
    </location>
</feature>
<evidence type="ECO:0000256" key="2">
    <source>
        <dbReference type="ARBA" id="ARBA00022801"/>
    </source>
</evidence>
<protein>
    <recommendedName>
        <fullName evidence="7">PDEase domain-containing protein</fullName>
    </recommendedName>
</protein>
<dbReference type="CDD" id="cd00077">
    <property type="entry name" value="HDc"/>
    <property type="match status" value="1"/>
</dbReference>
<dbReference type="SUPFAM" id="SSF109604">
    <property type="entry name" value="HD-domain/PDEase-like"/>
    <property type="match status" value="1"/>
</dbReference>
<dbReference type="PRINTS" id="PR00387">
    <property type="entry name" value="PDIESTERASE1"/>
</dbReference>